<evidence type="ECO:0000256" key="3">
    <source>
        <dbReference type="ARBA" id="ARBA00022982"/>
    </source>
</evidence>
<evidence type="ECO:0000256" key="1">
    <source>
        <dbReference type="ARBA" id="ARBA00008987"/>
    </source>
</evidence>
<name>A0ABX7BDZ2_9PROT</name>
<dbReference type="EMBL" id="CP067420">
    <property type="protein sequence ID" value="QQP92624.1"/>
    <property type="molecule type" value="Genomic_DNA"/>
</dbReference>
<dbReference type="Pfam" id="PF14561">
    <property type="entry name" value="TPR_20"/>
    <property type="match status" value="1"/>
</dbReference>
<comment type="similarity">
    <text evidence="1">Belongs to the thioredoxin family.</text>
</comment>
<evidence type="ECO:0000256" key="4">
    <source>
        <dbReference type="ARBA" id="ARBA00023157"/>
    </source>
</evidence>
<keyword evidence="9" id="KW-1185">Reference proteome</keyword>
<gene>
    <name evidence="8" type="primary">trxA</name>
    <name evidence="8" type="ORF">IGS68_25850</name>
</gene>
<dbReference type="InterPro" id="IPR036249">
    <property type="entry name" value="Thioredoxin-like_sf"/>
</dbReference>
<evidence type="ECO:0000259" key="7">
    <source>
        <dbReference type="PROSITE" id="PS51352"/>
    </source>
</evidence>
<dbReference type="Gene3D" id="1.25.40.10">
    <property type="entry name" value="Tetratricopeptide repeat domain"/>
    <property type="match status" value="2"/>
</dbReference>
<dbReference type="PROSITE" id="PS00194">
    <property type="entry name" value="THIOREDOXIN_1"/>
    <property type="match status" value="1"/>
</dbReference>
<keyword evidence="2" id="KW-0813">Transport</keyword>
<dbReference type="InterPro" id="IPR011990">
    <property type="entry name" value="TPR-like_helical_dom_sf"/>
</dbReference>
<dbReference type="Pfam" id="PF00085">
    <property type="entry name" value="Thioredoxin"/>
    <property type="match status" value="1"/>
</dbReference>
<dbReference type="PANTHER" id="PTHR45663">
    <property type="entry name" value="GEO12009P1"/>
    <property type="match status" value="1"/>
</dbReference>
<organism evidence="8 9">
    <name type="scientific">Skermanella cutis</name>
    <dbReference type="NCBI Taxonomy" id="2775420"/>
    <lineage>
        <taxon>Bacteria</taxon>
        <taxon>Pseudomonadati</taxon>
        <taxon>Pseudomonadota</taxon>
        <taxon>Alphaproteobacteria</taxon>
        <taxon>Rhodospirillales</taxon>
        <taxon>Azospirillaceae</taxon>
        <taxon>Skermanella</taxon>
    </lineage>
</organism>
<dbReference type="InterPro" id="IPR005746">
    <property type="entry name" value="Thioredoxin"/>
</dbReference>
<dbReference type="SUPFAM" id="SSF52833">
    <property type="entry name" value="Thioredoxin-like"/>
    <property type="match status" value="1"/>
</dbReference>
<dbReference type="Proteomes" id="UP000595197">
    <property type="component" value="Chromosome"/>
</dbReference>
<keyword evidence="5" id="KW-0676">Redox-active center</keyword>
<dbReference type="NCBIfam" id="TIGR01068">
    <property type="entry name" value="thioredoxin"/>
    <property type="match status" value="1"/>
</dbReference>
<feature type="domain" description="Thioredoxin" evidence="7">
    <location>
        <begin position="7"/>
        <end position="125"/>
    </location>
</feature>
<evidence type="ECO:0000256" key="2">
    <source>
        <dbReference type="ARBA" id="ARBA00022448"/>
    </source>
</evidence>
<keyword evidence="3" id="KW-0249">Electron transport</keyword>
<dbReference type="SUPFAM" id="SSF48452">
    <property type="entry name" value="TPR-like"/>
    <property type="match status" value="1"/>
</dbReference>
<dbReference type="InterPro" id="IPR017937">
    <property type="entry name" value="Thioredoxin_CS"/>
</dbReference>
<sequence length="307" mass="33022">MFNMPGAPGGGPKPAADLIKDTSDRAFMADVIEASRTVPVIVDFWAPWCGPCKQLGPLLEKTVKAAKGAVKMVKINIDENPQVAGQLRIQSIPAVYAFFQGRPVDGFVGAQQESQIKQFVDRLAKLSGGADDGGLQEALDAAAQALEAGDAATASEIYSQILGVEPTNAAAYAGLVRCLVTAQDFARAREMLDGAPPELAKAPELAAVRSALDLAEQSAAAGPVPELMDRIARNPDDHQTRFDLAMALYAGNKRDAAVEELLEIVRRDREWNDQQARKQLVKFFEAFGPTDKLTVMARRKLSSILFS</sequence>
<dbReference type="Gene3D" id="3.40.30.10">
    <property type="entry name" value="Glutaredoxin"/>
    <property type="match status" value="1"/>
</dbReference>
<evidence type="ECO:0000313" key="8">
    <source>
        <dbReference type="EMBL" id="QQP92624.1"/>
    </source>
</evidence>
<accession>A0ABX7BDZ2</accession>
<evidence type="ECO:0000256" key="5">
    <source>
        <dbReference type="ARBA" id="ARBA00023284"/>
    </source>
</evidence>
<evidence type="ECO:0000313" key="9">
    <source>
        <dbReference type="Proteomes" id="UP000595197"/>
    </source>
</evidence>
<keyword evidence="4" id="KW-1015">Disulfide bond</keyword>
<reference evidence="8" key="1">
    <citation type="submission" date="2021-02" db="EMBL/GenBank/DDBJ databases">
        <title>Skermanella TT6 skin isolate.</title>
        <authorList>
            <person name="Lee K."/>
            <person name="Ganzorig M."/>
        </authorList>
    </citation>
    <scope>NUCLEOTIDE SEQUENCE</scope>
    <source>
        <strain evidence="8">TT6</strain>
    </source>
</reference>
<protein>
    <recommendedName>
        <fullName evidence="6">Thioredoxin</fullName>
    </recommendedName>
</protein>
<dbReference type="CDD" id="cd02956">
    <property type="entry name" value="ybbN"/>
    <property type="match status" value="1"/>
</dbReference>
<dbReference type="Pfam" id="PF14559">
    <property type="entry name" value="TPR_19"/>
    <property type="match status" value="1"/>
</dbReference>
<dbReference type="PANTHER" id="PTHR45663:SF11">
    <property type="entry name" value="GEO12009P1"/>
    <property type="match status" value="1"/>
</dbReference>
<proteinExistence type="inferred from homology"/>
<dbReference type="InterPro" id="IPR013766">
    <property type="entry name" value="Thioredoxin_domain"/>
</dbReference>
<dbReference type="PROSITE" id="PS51352">
    <property type="entry name" value="THIOREDOXIN_2"/>
    <property type="match status" value="1"/>
</dbReference>
<evidence type="ECO:0000256" key="6">
    <source>
        <dbReference type="NCBIfam" id="TIGR01068"/>
    </source>
</evidence>